<feature type="compositionally biased region" description="Polar residues" evidence="1">
    <location>
        <begin position="53"/>
        <end position="77"/>
    </location>
</feature>
<reference evidence="2" key="1">
    <citation type="submission" date="2021-02" db="EMBL/GenBank/DDBJ databases">
        <authorList>
            <person name="Dougan E. K."/>
            <person name="Rhodes N."/>
            <person name="Thang M."/>
            <person name="Chan C."/>
        </authorList>
    </citation>
    <scope>NUCLEOTIDE SEQUENCE</scope>
</reference>
<gene>
    <name evidence="2" type="ORF">PGLA1383_LOCUS16959</name>
</gene>
<name>A0A813EGZ3_POLGL</name>
<feature type="compositionally biased region" description="Basic and acidic residues" evidence="1">
    <location>
        <begin position="89"/>
        <end position="101"/>
    </location>
</feature>
<feature type="region of interest" description="Disordered" evidence="1">
    <location>
        <begin position="1"/>
        <end position="101"/>
    </location>
</feature>
<keyword evidence="3" id="KW-1185">Reference proteome</keyword>
<evidence type="ECO:0000256" key="1">
    <source>
        <dbReference type="SAM" id="MobiDB-lite"/>
    </source>
</evidence>
<protein>
    <submittedName>
        <fullName evidence="2">Uncharacterized protein</fullName>
    </submittedName>
</protein>
<dbReference type="AlphaFoldDB" id="A0A813EGZ3"/>
<evidence type="ECO:0000313" key="3">
    <source>
        <dbReference type="Proteomes" id="UP000654075"/>
    </source>
</evidence>
<dbReference type="EMBL" id="CAJNNV010010376">
    <property type="protein sequence ID" value="CAE8598554.1"/>
    <property type="molecule type" value="Genomic_DNA"/>
</dbReference>
<organism evidence="2 3">
    <name type="scientific">Polarella glacialis</name>
    <name type="common">Dinoflagellate</name>
    <dbReference type="NCBI Taxonomy" id="89957"/>
    <lineage>
        <taxon>Eukaryota</taxon>
        <taxon>Sar</taxon>
        <taxon>Alveolata</taxon>
        <taxon>Dinophyceae</taxon>
        <taxon>Suessiales</taxon>
        <taxon>Suessiaceae</taxon>
        <taxon>Polarella</taxon>
    </lineage>
</organism>
<proteinExistence type="predicted"/>
<dbReference type="Proteomes" id="UP000654075">
    <property type="component" value="Unassembled WGS sequence"/>
</dbReference>
<comment type="caution">
    <text evidence="2">The sequence shown here is derived from an EMBL/GenBank/DDBJ whole genome shotgun (WGS) entry which is preliminary data.</text>
</comment>
<accession>A0A813EGZ3</accession>
<sequence>MHGEWKQDNSDQQQPTSGLEVGEDRQQPTKPHQQQRRKKQHKNKNTTQRRDQQVNGNNRFFNTQLSRKQHQQSQEQVSKYGFLKNLNIMKKDRNGREPMQR</sequence>
<feature type="compositionally biased region" description="Basic residues" evidence="1">
    <location>
        <begin position="33"/>
        <end position="44"/>
    </location>
</feature>
<evidence type="ECO:0000313" key="2">
    <source>
        <dbReference type="EMBL" id="CAE8598554.1"/>
    </source>
</evidence>